<dbReference type="InterPro" id="IPR024743">
    <property type="entry name" value="Dynein_HC_stalk"/>
</dbReference>
<dbReference type="EMBL" id="BEZZ01037957">
    <property type="protein sequence ID" value="GCC40126.1"/>
    <property type="molecule type" value="Genomic_DNA"/>
</dbReference>
<accession>A0A401TBS7</accession>
<name>A0A401TBS7_CHIPU</name>
<dbReference type="PANTHER" id="PTHR22878:SF72">
    <property type="entry name" value="DYNEIN HEAVY CHAIN 3, AXONEMAL"/>
    <property type="match status" value="1"/>
</dbReference>
<protein>
    <recommendedName>
        <fullName evidence="2">Dynein heavy chain coiled coil stalk domain-containing protein</fullName>
    </recommendedName>
</protein>
<dbReference type="STRING" id="137246.A0A401TBS7"/>
<dbReference type="Gene3D" id="1.20.920.20">
    <property type="match status" value="1"/>
</dbReference>
<dbReference type="GO" id="GO:0030286">
    <property type="term" value="C:dynein complex"/>
    <property type="evidence" value="ECO:0007669"/>
    <property type="project" value="InterPro"/>
</dbReference>
<feature type="coiled-coil region" evidence="1">
    <location>
        <begin position="11"/>
        <end position="76"/>
    </location>
</feature>
<dbReference type="Proteomes" id="UP000287033">
    <property type="component" value="Unassembled WGS sequence"/>
</dbReference>
<reference evidence="3 4" key="1">
    <citation type="journal article" date="2018" name="Nat. Ecol. Evol.">
        <title>Shark genomes provide insights into elasmobranch evolution and the origin of vertebrates.</title>
        <authorList>
            <person name="Hara Y"/>
            <person name="Yamaguchi K"/>
            <person name="Onimaru K"/>
            <person name="Kadota M"/>
            <person name="Koyanagi M"/>
            <person name="Keeley SD"/>
            <person name="Tatsumi K"/>
            <person name="Tanaka K"/>
            <person name="Motone F"/>
            <person name="Kageyama Y"/>
            <person name="Nozu R"/>
            <person name="Adachi N"/>
            <person name="Nishimura O"/>
            <person name="Nakagawa R"/>
            <person name="Tanegashima C"/>
            <person name="Kiyatake I"/>
            <person name="Matsumoto R"/>
            <person name="Murakumo K"/>
            <person name="Nishida K"/>
            <person name="Terakita A"/>
            <person name="Kuratani S"/>
            <person name="Sato K"/>
            <person name="Hyodo S Kuraku.S."/>
        </authorList>
    </citation>
    <scope>NUCLEOTIDE SEQUENCE [LARGE SCALE GENOMIC DNA]</scope>
</reference>
<dbReference type="OMA" id="RWTSISE"/>
<organism evidence="3 4">
    <name type="scientific">Chiloscyllium punctatum</name>
    <name type="common">Brownbanded bambooshark</name>
    <name type="synonym">Hemiscyllium punctatum</name>
    <dbReference type="NCBI Taxonomy" id="137246"/>
    <lineage>
        <taxon>Eukaryota</taxon>
        <taxon>Metazoa</taxon>
        <taxon>Chordata</taxon>
        <taxon>Craniata</taxon>
        <taxon>Vertebrata</taxon>
        <taxon>Chondrichthyes</taxon>
        <taxon>Elasmobranchii</taxon>
        <taxon>Galeomorphii</taxon>
        <taxon>Galeoidea</taxon>
        <taxon>Orectolobiformes</taxon>
        <taxon>Hemiscylliidae</taxon>
        <taxon>Chiloscyllium</taxon>
    </lineage>
</organism>
<evidence type="ECO:0000259" key="2">
    <source>
        <dbReference type="Pfam" id="PF12777"/>
    </source>
</evidence>
<dbReference type="InterPro" id="IPR026983">
    <property type="entry name" value="DHC"/>
</dbReference>
<comment type="caution">
    <text evidence="3">The sequence shown here is derived from an EMBL/GenBank/DDBJ whole genome shotgun (WGS) entry which is preliminary data.</text>
</comment>
<evidence type="ECO:0000256" key="1">
    <source>
        <dbReference type="SAM" id="Coils"/>
    </source>
</evidence>
<dbReference type="GO" id="GO:0007018">
    <property type="term" value="P:microtubule-based movement"/>
    <property type="evidence" value="ECO:0007669"/>
    <property type="project" value="InterPro"/>
</dbReference>
<evidence type="ECO:0000313" key="4">
    <source>
        <dbReference type="Proteomes" id="UP000287033"/>
    </source>
</evidence>
<keyword evidence="1" id="KW-0175">Coiled coil</keyword>
<dbReference type="Pfam" id="PF12777">
    <property type="entry name" value="MT"/>
    <property type="match status" value="1"/>
</dbReference>
<gene>
    <name evidence="3" type="ORF">chiPu_0024366</name>
</gene>
<dbReference type="GO" id="GO:0045505">
    <property type="term" value="F:dynein intermediate chain binding"/>
    <property type="evidence" value="ECO:0007669"/>
    <property type="project" value="InterPro"/>
</dbReference>
<dbReference type="GO" id="GO:0051959">
    <property type="term" value="F:dynein light intermediate chain binding"/>
    <property type="evidence" value="ECO:0007669"/>
    <property type="project" value="InterPro"/>
</dbReference>
<dbReference type="AlphaFoldDB" id="A0A401TBS7"/>
<keyword evidence="4" id="KW-1185">Reference proteome</keyword>
<sequence length="132" mass="15133">MVVGWIVAPKRRKLEEAEAELKIQMEKLNKKRSELTEIKSKLELLQNQLSQKLAEKKQLEESIKLTELKLERAEKLINGLGGERERWTSISEHLEATYQNIIGDVLLSASVVAYLGPFTPEFRQVRQAGKAF</sequence>
<dbReference type="OrthoDB" id="424310at2759"/>
<dbReference type="PANTHER" id="PTHR22878">
    <property type="entry name" value="DYNEIN HEAVY CHAIN 6, AXONEMAL-LIKE-RELATED"/>
    <property type="match status" value="1"/>
</dbReference>
<feature type="domain" description="Dynein heavy chain coiled coil stalk" evidence="2">
    <location>
        <begin position="7"/>
        <end position="124"/>
    </location>
</feature>
<proteinExistence type="predicted"/>
<evidence type="ECO:0000313" key="3">
    <source>
        <dbReference type="EMBL" id="GCC40126.1"/>
    </source>
</evidence>